<dbReference type="PANTHER" id="PTHR16019:SF5">
    <property type="entry name" value="BSD DOMAIN-CONTAINING PROTEIN 1"/>
    <property type="match status" value="1"/>
</dbReference>
<feature type="region of interest" description="Disordered" evidence="1">
    <location>
        <begin position="280"/>
        <end position="460"/>
    </location>
</feature>
<gene>
    <name evidence="3" type="ORF">Cni_G11923</name>
</gene>
<keyword evidence="4" id="KW-1185">Reference proteome</keyword>
<feature type="region of interest" description="Disordered" evidence="1">
    <location>
        <begin position="1"/>
        <end position="52"/>
    </location>
</feature>
<feature type="compositionally biased region" description="Basic and acidic residues" evidence="1">
    <location>
        <begin position="24"/>
        <end position="39"/>
    </location>
</feature>
<dbReference type="Proteomes" id="UP001327560">
    <property type="component" value="Chromosome 4"/>
</dbReference>
<dbReference type="PANTHER" id="PTHR16019">
    <property type="entry name" value="SYNAPSE-ASSOCIATED PROTEIN"/>
    <property type="match status" value="1"/>
</dbReference>
<feature type="domain" description="BSD" evidence="2">
    <location>
        <begin position="207"/>
        <end position="259"/>
    </location>
</feature>
<proteinExistence type="predicted"/>
<evidence type="ECO:0000256" key="1">
    <source>
        <dbReference type="SAM" id="MobiDB-lite"/>
    </source>
</evidence>
<dbReference type="GO" id="GO:0005737">
    <property type="term" value="C:cytoplasm"/>
    <property type="evidence" value="ECO:0007669"/>
    <property type="project" value="TreeGrafter"/>
</dbReference>
<protein>
    <recommendedName>
        <fullName evidence="2">BSD domain-containing protein</fullName>
    </recommendedName>
</protein>
<reference evidence="3 4" key="1">
    <citation type="submission" date="2023-10" db="EMBL/GenBank/DDBJ databases">
        <title>Chromosome-scale genome assembly provides insights into flower coloration mechanisms of Canna indica.</title>
        <authorList>
            <person name="Li C."/>
        </authorList>
    </citation>
    <scope>NUCLEOTIDE SEQUENCE [LARGE SCALE GENOMIC DNA]</scope>
    <source>
        <tissue evidence="3">Flower</tissue>
    </source>
</reference>
<name>A0AAQ3K9Q1_9LILI</name>
<dbReference type="EMBL" id="CP136893">
    <property type="protein sequence ID" value="WOL03203.1"/>
    <property type="molecule type" value="Genomic_DNA"/>
</dbReference>
<dbReference type="InterPro" id="IPR051494">
    <property type="entry name" value="BSD_domain-containing"/>
</dbReference>
<dbReference type="SUPFAM" id="SSF140383">
    <property type="entry name" value="BSD domain-like"/>
    <property type="match status" value="1"/>
</dbReference>
<dbReference type="AlphaFoldDB" id="A0AAQ3K9Q1"/>
<dbReference type="InterPro" id="IPR035925">
    <property type="entry name" value="BSD_dom_sf"/>
</dbReference>
<accession>A0AAQ3K9Q1</accession>
<feature type="compositionally biased region" description="Polar residues" evidence="1">
    <location>
        <begin position="360"/>
        <end position="369"/>
    </location>
</feature>
<evidence type="ECO:0000259" key="2">
    <source>
        <dbReference type="PROSITE" id="PS50858"/>
    </source>
</evidence>
<sequence>MDFFKSVFSAEPDPSVSADSPRGSPDREDDRGGEDDHGGESPSPNSSAPDFAGGWGFGGLIKTFASKSDSIIQTYRRDLAEFGTGLKKETAAFREAAARAVLDLPGSLDVGASVAQESLESVGQVIDDFGGSVWRGTAEIISQGKEAILSVESGVDSADHYSSEPGPPSTASSSRLYSRYEMQVISVQTDVSTFSEAPEDAEDFSRWRLEFDLAAKEEEIENLCYENGALDGFLNKLVPGVVDYESFWCRYYYRLHKLKQAEDARAKLVKRVISREEEEDLSWDVDDDEVGEEEFKKEEKEEENLDKDGDVNKVEKEEENKNRDAQSTVGPSAEQKPLDIPQVDNFNVLDSKVDEGEKLMTQNPENYESTEGKAEAGGSCKDSDISVISLHNSTPEEDDLEWDEIEDLGEHDDKKDGGSNGTPLKVDLCKRLSAAEEDEDLSWDIEDDDDDDDDDEPSKH</sequence>
<evidence type="ECO:0000313" key="4">
    <source>
        <dbReference type="Proteomes" id="UP001327560"/>
    </source>
</evidence>
<dbReference type="Gene3D" id="1.10.3970.10">
    <property type="entry name" value="BSD domain"/>
    <property type="match status" value="1"/>
</dbReference>
<organism evidence="3 4">
    <name type="scientific">Canna indica</name>
    <name type="common">Indian-shot</name>
    <dbReference type="NCBI Taxonomy" id="4628"/>
    <lineage>
        <taxon>Eukaryota</taxon>
        <taxon>Viridiplantae</taxon>
        <taxon>Streptophyta</taxon>
        <taxon>Embryophyta</taxon>
        <taxon>Tracheophyta</taxon>
        <taxon>Spermatophyta</taxon>
        <taxon>Magnoliopsida</taxon>
        <taxon>Liliopsida</taxon>
        <taxon>Zingiberales</taxon>
        <taxon>Cannaceae</taxon>
        <taxon>Canna</taxon>
    </lineage>
</organism>
<feature type="compositionally biased region" description="Basic and acidic residues" evidence="1">
    <location>
        <begin position="306"/>
        <end position="324"/>
    </location>
</feature>
<evidence type="ECO:0000313" key="3">
    <source>
        <dbReference type="EMBL" id="WOL03203.1"/>
    </source>
</evidence>
<feature type="compositionally biased region" description="Acidic residues" evidence="1">
    <location>
        <begin position="435"/>
        <end position="460"/>
    </location>
</feature>
<dbReference type="SMART" id="SM00751">
    <property type="entry name" value="BSD"/>
    <property type="match status" value="1"/>
</dbReference>
<feature type="compositionally biased region" description="Acidic residues" evidence="1">
    <location>
        <begin position="395"/>
        <end position="410"/>
    </location>
</feature>
<feature type="compositionally biased region" description="Acidic residues" evidence="1">
    <location>
        <begin position="280"/>
        <end position="292"/>
    </location>
</feature>
<dbReference type="InterPro" id="IPR005607">
    <property type="entry name" value="BSD_dom"/>
</dbReference>
<dbReference type="Pfam" id="PF03909">
    <property type="entry name" value="BSD"/>
    <property type="match status" value="1"/>
</dbReference>
<dbReference type="PROSITE" id="PS50858">
    <property type="entry name" value="BSD"/>
    <property type="match status" value="1"/>
</dbReference>